<sequence length="104" mass="11662">FLDNLFSSVRLFRALRKLQVGASGTYRVDSGINRKLAAEKDTKGQGILWGKIHCIPTSDREVITKEQVIWAWRRPAGDTAVKRAARKVFGANVRKDLPVSILIN</sequence>
<keyword evidence="2" id="KW-1185">Reference proteome</keyword>
<feature type="non-terminal residue" evidence="1">
    <location>
        <position position="1"/>
    </location>
</feature>
<dbReference type="Proteomes" id="UP000076584">
    <property type="component" value="Unassembled WGS sequence"/>
</dbReference>
<feature type="non-terminal residue" evidence="1">
    <location>
        <position position="104"/>
    </location>
</feature>
<name>A0A167BLS9_COLIC</name>
<gene>
    <name evidence="1" type="ORF">CI238_13204</name>
</gene>
<proteinExistence type="predicted"/>
<dbReference type="STRING" id="1573173.A0A167BLS9"/>
<protein>
    <recommendedName>
        <fullName evidence="3">PiggyBac transposable element-derived protein domain-containing protein</fullName>
    </recommendedName>
</protein>
<dbReference type="AlphaFoldDB" id="A0A167BLS9"/>
<evidence type="ECO:0008006" key="3">
    <source>
        <dbReference type="Google" id="ProtNLM"/>
    </source>
</evidence>
<organism evidence="1 2">
    <name type="scientific">Colletotrichum incanum</name>
    <name type="common">Soybean anthracnose fungus</name>
    <dbReference type="NCBI Taxonomy" id="1573173"/>
    <lineage>
        <taxon>Eukaryota</taxon>
        <taxon>Fungi</taxon>
        <taxon>Dikarya</taxon>
        <taxon>Ascomycota</taxon>
        <taxon>Pezizomycotina</taxon>
        <taxon>Sordariomycetes</taxon>
        <taxon>Hypocreomycetidae</taxon>
        <taxon>Glomerellales</taxon>
        <taxon>Glomerellaceae</taxon>
        <taxon>Colletotrichum</taxon>
        <taxon>Colletotrichum spaethianum species complex</taxon>
    </lineage>
</organism>
<evidence type="ECO:0000313" key="2">
    <source>
        <dbReference type="Proteomes" id="UP000076584"/>
    </source>
</evidence>
<accession>A0A167BLS9</accession>
<evidence type="ECO:0000313" key="1">
    <source>
        <dbReference type="EMBL" id="KZL81470.1"/>
    </source>
</evidence>
<reference evidence="1 2" key="1">
    <citation type="submission" date="2015-06" db="EMBL/GenBank/DDBJ databases">
        <title>Survival trade-offs in plant roots during colonization by closely related pathogenic and mutualistic fungi.</title>
        <authorList>
            <person name="Hacquard S."/>
            <person name="Kracher B."/>
            <person name="Hiruma K."/>
            <person name="Weinman A."/>
            <person name="Muench P."/>
            <person name="Garrido Oter R."/>
            <person name="Ver Loren van Themaat E."/>
            <person name="Dallerey J.-F."/>
            <person name="Damm U."/>
            <person name="Henrissat B."/>
            <person name="Lespinet O."/>
            <person name="Thon M."/>
            <person name="Kemen E."/>
            <person name="McHardy A.C."/>
            <person name="Schulze-Lefert P."/>
            <person name="O'Connell R.J."/>
        </authorList>
    </citation>
    <scope>NUCLEOTIDE SEQUENCE [LARGE SCALE GENOMIC DNA]</scope>
    <source>
        <strain evidence="1 2">MAFF 238704</strain>
    </source>
</reference>
<comment type="caution">
    <text evidence="1">The sequence shown here is derived from an EMBL/GenBank/DDBJ whole genome shotgun (WGS) entry which is preliminary data.</text>
</comment>
<dbReference type="EMBL" id="LFIW01001645">
    <property type="protein sequence ID" value="KZL81470.1"/>
    <property type="molecule type" value="Genomic_DNA"/>
</dbReference>